<name>A0ABQ6BWD6_9NEIS</name>
<proteinExistence type="predicted"/>
<protein>
    <recommendedName>
        <fullName evidence="3">DUF11 domain-containing protein</fullName>
    </recommendedName>
</protein>
<evidence type="ECO:0000313" key="2">
    <source>
        <dbReference type="Proteomes" id="UP001156836"/>
    </source>
</evidence>
<dbReference type="EMBL" id="BSOZ01000057">
    <property type="protein sequence ID" value="GLS05641.1"/>
    <property type="molecule type" value="Genomic_DNA"/>
</dbReference>
<gene>
    <name evidence="1" type="ORF">GCM10007860_27980</name>
</gene>
<accession>A0ABQ6BWD6</accession>
<evidence type="ECO:0008006" key="3">
    <source>
        <dbReference type="Google" id="ProtNLM"/>
    </source>
</evidence>
<evidence type="ECO:0000313" key="1">
    <source>
        <dbReference type="EMBL" id="GLS05641.1"/>
    </source>
</evidence>
<organism evidence="1 2">
    <name type="scientific">Chitiniphilus shinanonensis</name>
    <dbReference type="NCBI Taxonomy" id="553088"/>
    <lineage>
        <taxon>Bacteria</taxon>
        <taxon>Pseudomonadati</taxon>
        <taxon>Pseudomonadota</taxon>
        <taxon>Betaproteobacteria</taxon>
        <taxon>Neisseriales</taxon>
        <taxon>Chitinibacteraceae</taxon>
        <taxon>Chitiniphilus</taxon>
    </lineage>
</organism>
<sequence length="138" mass="14822">MSTFSATFVQVSPYGIALTNNVGFPYEISITNEGPDAVAVDTLVVNINFGTFGHPVRNSVFVRTLDEAIPDTAFAVAEAMVNQPNFTMQLTVGFTVNTPDQLKSLPVDAHLVIRLASPDDYTGYLPAIENSIIVGTKV</sequence>
<dbReference type="RefSeq" id="WP_018746465.1">
    <property type="nucleotide sequence ID" value="NZ_BSOZ01000057.1"/>
</dbReference>
<dbReference type="Proteomes" id="UP001156836">
    <property type="component" value="Unassembled WGS sequence"/>
</dbReference>
<keyword evidence="2" id="KW-1185">Reference proteome</keyword>
<comment type="caution">
    <text evidence="1">The sequence shown here is derived from an EMBL/GenBank/DDBJ whole genome shotgun (WGS) entry which is preliminary data.</text>
</comment>
<reference evidence="2" key="1">
    <citation type="journal article" date="2019" name="Int. J. Syst. Evol. Microbiol.">
        <title>The Global Catalogue of Microorganisms (GCM) 10K type strain sequencing project: providing services to taxonomists for standard genome sequencing and annotation.</title>
        <authorList>
            <consortium name="The Broad Institute Genomics Platform"/>
            <consortium name="The Broad Institute Genome Sequencing Center for Infectious Disease"/>
            <person name="Wu L."/>
            <person name="Ma J."/>
        </authorList>
    </citation>
    <scope>NUCLEOTIDE SEQUENCE [LARGE SCALE GENOMIC DNA]</scope>
    <source>
        <strain evidence="2">NBRC 104970</strain>
    </source>
</reference>